<dbReference type="GO" id="GO:0008967">
    <property type="term" value="F:phosphoglycolate phosphatase activity"/>
    <property type="evidence" value="ECO:0007669"/>
    <property type="project" value="TreeGrafter"/>
</dbReference>
<keyword evidence="2" id="KW-1185">Reference proteome</keyword>
<dbReference type="STRING" id="83771.SAMN02910357_01181"/>
<dbReference type="SFLD" id="SFLDG01129">
    <property type="entry name" value="C1.5:_HAD__Beta-PGM__Phosphata"/>
    <property type="match status" value="1"/>
</dbReference>
<dbReference type="Proteomes" id="UP000242432">
    <property type="component" value="Unassembled WGS sequence"/>
</dbReference>
<dbReference type="SUPFAM" id="SSF56784">
    <property type="entry name" value="HAD-like"/>
    <property type="match status" value="1"/>
</dbReference>
<dbReference type="Gene3D" id="3.40.50.1000">
    <property type="entry name" value="HAD superfamily/HAD-like"/>
    <property type="match status" value="1"/>
</dbReference>
<dbReference type="NCBIfam" id="TIGR01549">
    <property type="entry name" value="HAD-SF-IA-v1"/>
    <property type="match status" value="1"/>
</dbReference>
<dbReference type="InterPro" id="IPR041492">
    <property type="entry name" value="HAD_2"/>
</dbReference>
<dbReference type="InterPro" id="IPR036412">
    <property type="entry name" value="HAD-like_sf"/>
</dbReference>
<dbReference type="InterPro" id="IPR006439">
    <property type="entry name" value="HAD-SF_hydro_IA"/>
</dbReference>
<dbReference type="AlphaFoldDB" id="A0A1T4VGN2"/>
<protein>
    <submittedName>
        <fullName evidence="1">Haloacid dehalogenase-like hydrolase</fullName>
    </submittedName>
</protein>
<dbReference type="RefSeq" id="WP_078928927.1">
    <property type="nucleotide sequence ID" value="NZ_FUXX01000024.1"/>
</dbReference>
<accession>A0A1T4VGN2</accession>
<dbReference type="Pfam" id="PF13419">
    <property type="entry name" value="HAD_2"/>
    <property type="match status" value="1"/>
</dbReference>
<organism evidence="1 2">
    <name type="scientific">Succinivibrio dextrinosolvens DSM 3072</name>
    <dbReference type="NCBI Taxonomy" id="1123324"/>
    <lineage>
        <taxon>Bacteria</taxon>
        <taxon>Pseudomonadati</taxon>
        <taxon>Pseudomonadota</taxon>
        <taxon>Gammaproteobacteria</taxon>
        <taxon>Aeromonadales</taxon>
        <taxon>Succinivibrionaceae</taxon>
        <taxon>Succinivibrio</taxon>
    </lineage>
</organism>
<gene>
    <name evidence="1" type="ORF">SAMN02745213_01492</name>
</gene>
<dbReference type="PANTHER" id="PTHR43434:SF24">
    <property type="entry name" value="HYDROLASE-RELATED"/>
    <property type="match status" value="1"/>
</dbReference>
<dbReference type="InterPro" id="IPR023198">
    <property type="entry name" value="PGP-like_dom2"/>
</dbReference>
<sequence>MEVKKDYSYIDGRRDLVFDSSFPEFKDSIKAVVFDLDGTLTDSITQIIECTHKSFSLLSLPLPDEREIMSTIGLELSEGIKQLLPEEKKPEYKKITSFYRDVYLQSPELQIDTLFDGVESLMKKIRDKGLKIGYASGRSTAGIKKTLDATILGDYCDAICGGSEIPKPNPEMMNLMAKRLGIPSESILGVGDSSLDIKMFIDANNRSLGVQTGVWSGDALFSLKPDMILPCVSDMEKYIDLI</sequence>
<keyword evidence="1" id="KW-0378">Hydrolase</keyword>
<dbReference type="Gene3D" id="1.10.150.240">
    <property type="entry name" value="Putative phosphatase, domain 2"/>
    <property type="match status" value="1"/>
</dbReference>
<reference evidence="2" key="1">
    <citation type="submission" date="2017-02" db="EMBL/GenBank/DDBJ databases">
        <authorList>
            <person name="Varghese N."/>
            <person name="Submissions S."/>
        </authorList>
    </citation>
    <scope>NUCLEOTIDE SEQUENCE [LARGE SCALE GENOMIC DNA]</scope>
    <source>
        <strain evidence="2">DSM 3072</strain>
    </source>
</reference>
<evidence type="ECO:0000313" key="2">
    <source>
        <dbReference type="Proteomes" id="UP000242432"/>
    </source>
</evidence>
<dbReference type="InterPro" id="IPR023214">
    <property type="entry name" value="HAD_sf"/>
</dbReference>
<dbReference type="EMBL" id="FUXX01000024">
    <property type="protein sequence ID" value="SKA64107.1"/>
    <property type="molecule type" value="Genomic_DNA"/>
</dbReference>
<dbReference type="GO" id="GO:0005829">
    <property type="term" value="C:cytosol"/>
    <property type="evidence" value="ECO:0007669"/>
    <property type="project" value="TreeGrafter"/>
</dbReference>
<name>A0A1T4VGN2_9GAMM</name>
<proteinExistence type="predicted"/>
<dbReference type="GO" id="GO:0006281">
    <property type="term" value="P:DNA repair"/>
    <property type="evidence" value="ECO:0007669"/>
    <property type="project" value="TreeGrafter"/>
</dbReference>
<evidence type="ECO:0000313" key="1">
    <source>
        <dbReference type="EMBL" id="SKA64107.1"/>
    </source>
</evidence>
<dbReference type="InterPro" id="IPR050155">
    <property type="entry name" value="HAD-like_hydrolase_sf"/>
</dbReference>
<dbReference type="PANTHER" id="PTHR43434">
    <property type="entry name" value="PHOSPHOGLYCOLATE PHOSPHATASE"/>
    <property type="match status" value="1"/>
</dbReference>
<dbReference type="SFLD" id="SFLDS00003">
    <property type="entry name" value="Haloacid_Dehalogenase"/>
    <property type="match status" value="1"/>
</dbReference>